<dbReference type="EMBL" id="LBMM01000267">
    <property type="protein sequence ID" value="KMR02302.1"/>
    <property type="molecule type" value="Genomic_DNA"/>
</dbReference>
<proteinExistence type="predicted"/>
<protein>
    <submittedName>
        <fullName evidence="2">Uncharacterized protein</fullName>
    </submittedName>
</protein>
<evidence type="ECO:0000256" key="1">
    <source>
        <dbReference type="SAM" id="MobiDB-lite"/>
    </source>
</evidence>
<dbReference type="PANTHER" id="PTHR37471">
    <property type="entry name" value="UNNAMED PRODUCT"/>
    <property type="match status" value="1"/>
</dbReference>
<dbReference type="OrthoDB" id="7554942at2759"/>
<reference evidence="2 3" key="1">
    <citation type="submission" date="2015-04" db="EMBL/GenBank/DDBJ databases">
        <title>Lasius niger genome sequencing.</title>
        <authorList>
            <person name="Konorov E.A."/>
            <person name="Nikitin M.A."/>
            <person name="Kirill M.V."/>
            <person name="Chang P."/>
        </authorList>
    </citation>
    <scope>NUCLEOTIDE SEQUENCE [LARGE SCALE GENOMIC DNA]</scope>
    <source>
        <tissue evidence="2">Whole</tissue>
    </source>
</reference>
<dbReference type="PaxDb" id="67767-A0A0J7L8A8"/>
<accession>A0A0J7L8A8</accession>
<evidence type="ECO:0000313" key="2">
    <source>
        <dbReference type="EMBL" id="KMR02302.1"/>
    </source>
</evidence>
<dbReference type="Proteomes" id="UP000036403">
    <property type="component" value="Unassembled WGS sequence"/>
</dbReference>
<name>A0A0J7L8A8_LASNI</name>
<gene>
    <name evidence="2" type="ORF">RF55_874</name>
</gene>
<organism evidence="2 3">
    <name type="scientific">Lasius niger</name>
    <name type="common">Black garden ant</name>
    <dbReference type="NCBI Taxonomy" id="67767"/>
    <lineage>
        <taxon>Eukaryota</taxon>
        <taxon>Metazoa</taxon>
        <taxon>Ecdysozoa</taxon>
        <taxon>Arthropoda</taxon>
        <taxon>Hexapoda</taxon>
        <taxon>Insecta</taxon>
        <taxon>Pterygota</taxon>
        <taxon>Neoptera</taxon>
        <taxon>Endopterygota</taxon>
        <taxon>Hymenoptera</taxon>
        <taxon>Apocrita</taxon>
        <taxon>Aculeata</taxon>
        <taxon>Formicoidea</taxon>
        <taxon>Formicidae</taxon>
        <taxon>Formicinae</taxon>
        <taxon>Lasius</taxon>
        <taxon>Lasius</taxon>
    </lineage>
</organism>
<feature type="compositionally biased region" description="Basic and acidic residues" evidence="1">
    <location>
        <begin position="105"/>
        <end position="119"/>
    </location>
</feature>
<keyword evidence="3" id="KW-1185">Reference proteome</keyword>
<sequence>MKQPIAARIIEFPSKLTMANTCIFAAFAVAFLASLSLSSAFVQQDFDISKDFQKNLDLELQPFLREKREEDVYFVKNDPLELEELSESQTVHDRRAIAEETKKLNLKDDRKNEEPRTSNDVEEDAKDDVFSYRSMHDLIQAFILADEQDIAMRLQQLREIENATASEKLSNLPKRQASASAAAAAAAASNLLGANLWDAIPVTDLDAHSCESEAFDYGHVHSSGLVVHEFFCELRKLWHYFLIIVRNLRAGLTLGPLIAEEVIEGHGILHLLLHRIPRLLFTLIRAPHHLLILPDIIRDAVPFHSVHHACGRLVRVVLKVRHFVHDLLWGHVRYVLGHFFHLHHLGLNLRDRLLQLRLTRLHYLHGLGSVLPCENVVGGPIAATATSAAAAAAATATATATATAADGGAIAPDYHSSLAELLSSFRGIYDGYYASGIPHLIRTGVTSISKSTTYSKVTSYLSNVPTYWTNIRSYLSRLPSLINNYAPQGTTVTAASAASASSSVGGSVASPIISPVVGPFIRPAPLVPLAPIAPVESVSSSASASATVTETQPLVSAPLISAVPTVISPIVSSSGAASAAATAAATAAAAASAASASPIVSSYQTAVPCAPLVSETIENTVSESSSSSVAVASPEVVVPGISAGNAAAAASAAASVSSASDIGSAYRPRPVFGPLSGYSPILPSLSAPASAASASSSASVSSGGNLIDQYRGLDWNLGGRLPRIRQRIRPVILPAVAPSSAAAATAAASSASGGAAAASSASTLSSGGLNFLLPREHIIGAIGHDYLQPGDLVSVTLRNKAILIGRVLDATSPISFSFLRPRLRAALFRHGGRIWNLSPWDFRDPECIRKFNSPALLRYAL</sequence>
<dbReference type="STRING" id="67767.A0A0J7L8A8"/>
<dbReference type="PANTHER" id="PTHR37471:SF1">
    <property type="entry name" value="AB HYDROLASE-1 DOMAIN-CONTAINING PROTEIN"/>
    <property type="match status" value="1"/>
</dbReference>
<comment type="caution">
    <text evidence="2">The sequence shown here is derived from an EMBL/GenBank/DDBJ whole genome shotgun (WGS) entry which is preliminary data.</text>
</comment>
<feature type="region of interest" description="Disordered" evidence="1">
    <location>
        <begin position="105"/>
        <end position="125"/>
    </location>
</feature>
<evidence type="ECO:0000313" key="3">
    <source>
        <dbReference type="Proteomes" id="UP000036403"/>
    </source>
</evidence>
<dbReference type="AlphaFoldDB" id="A0A0J7L8A8"/>